<dbReference type="GO" id="GO:0006011">
    <property type="term" value="P:UDP-alpha-D-glucose metabolic process"/>
    <property type="evidence" value="ECO:0007669"/>
    <property type="project" value="InterPro"/>
</dbReference>
<dbReference type="GO" id="GO:0003983">
    <property type="term" value="F:UTP:glucose-1-phosphate uridylyltransferase activity"/>
    <property type="evidence" value="ECO:0007669"/>
    <property type="project" value="UniProtKB-EC"/>
</dbReference>
<comment type="catalytic activity">
    <reaction evidence="5">
        <text>alpha-D-glucose 1-phosphate + UTP + H(+) = UDP-alpha-D-glucose + diphosphate</text>
        <dbReference type="Rhea" id="RHEA:19889"/>
        <dbReference type="ChEBI" id="CHEBI:15378"/>
        <dbReference type="ChEBI" id="CHEBI:33019"/>
        <dbReference type="ChEBI" id="CHEBI:46398"/>
        <dbReference type="ChEBI" id="CHEBI:58601"/>
        <dbReference type="ChEBI" id="CHEBI:58885"/>
        <dbReference type="EC" id="2.7.7.9"/>
    </reaction>
</comment>
<dbReference type="EMBL" id="PEZW01000001">
    <property type="protein sequence ID" value="PIS08084.1"/>
    <property type="molecule type" value="Genomic_DNA"/>
</dbReference>
<dbReference type="InterPro" id="IPR005771">
    <property type="entry name" value="GalU_uridylyltTrfase_bac/arc"/>
</dbReference>
<dbReference type="EC" id="2.7.7.9" evidence="2"/>
<organism evidence="7 8">
    <name type="scientific">Candidatus Berkelbacteria bacterium CG10_big_fil_rev_8_21_14_0_10_43_13</name>
    <dbReference type="NCBI Taxonomy" id="1974514"/>
    <lineage>
        <taxon>Bacteria</taxon>
        <taxon>Candidatus Berkelbacteria</taxon>
    </lineage>
</organism>
<evidence type="ECO:0000256" key="5">
    <source>
        <dbReference type="ARBA" id="ARBA00048128"/>
    </source>
</evidence>
<proteinExistence type="inferred from homology"/>
<evidence type="ECO:0000256" key="4">
    <source>
        <dbReference type="ARBA" id="ARBA00022695"/>
    </source>
</evidence>
<evidence type="ECO:0000259" key="6">
    <source>
        <dbReference type="Pfam" id="PF00483"/>
    </source>
</evidence>
<keyword evidence="4 7" id="KW-0548">Nucleotidyltransferase</keyword>
<gene>
    <name evidence="7" type="ORF">COT78_00075</name>
</gene>
<evidence type="ECO:0000256" key="3">
    <source>
        <dbReference type="ARBA" id="ARBA00022679"/>
    </source>
</evidence>
<evidence type="ECO:0000256" key="2">
    <source>
        <dbReference type="ARBA" id="ARBA00012415"/>
    </source>
</evidence>
<accession>A0A2H0W7W1</accession>
<evidence type="ECO:0000313" key="7">
    <source>
        <dbReference type="EMBL" id="PIS08084.1"/>
    </source>
</evidence>
<evidence type="ECO:0000256" key="1">
    <source>
        <dbReference type="ARBA" id="ARBA00006890"/>
    </source>
</evidence>
<evidence type="ECO:0000313" key="8">
    <source>
        <dbReference type="Proteomes" id="UP000231382"/>
    </source>
</evidence>
<comment type="similarity">
    <text evidence="1">Belongs to the UDPGP type 2 family.</text>
</comment>
<dbReference type="InterPro" id="IPR005835">
    <property type="entry name" value="NTP_transferase_dom"/>
</dbReference>
<dbReference type="SUPFAM" id="SSF53448">
    <property type="entry name" value="Nucleotide-diphospho-sugar transferases"/>
    <property type="match status" value="1"/>
</dbReference>
<dbReference type="CDD" id="cd02541">
    <property type="entry name" value="UGPase_prokaryotic"/>
    <property type="match status" value="1"/>
</dbReference>
<dbReference type="InterPro" id="IPR029044">
    <property type="entry name" value="Nucleotide-diphossugar_trans"/>
</dbReference>
<dbReference type="Proteomes" id="UP000231382">
    <property type="component" value="Unassembled WGS sequence"/>
</dbReference>
<dbReference type="PANTHER" id="PTHR43197:SF1">
    <property type="entry name" value="UTP--GLUCOSE-1-PHOSPHATE URIDYLYLTRANSFERASE"/>
    <property type="match status" value="1"/>
</dbReference>
<keyword evidence="3 7" id="KW-0808">Transferase</keyword>
<name>A0A2H0W7W1_9BACT</name>
<reference evidence="8" key="1">
    <citation type="submission" date="2017-09" db="EMBL/GenBank/DDBJ databases">
        <title>Depth-based differentiation of microbial function through sediment-hosted aquifers and enrichment of novel symbionts in the deep terrestrial subsurface.</title>
        <authorList>
            <person name="Probst A.J."/>
            <person name="Ladd B."/>
            <person name="Jarett J.K."/>
            <person name="Geller-Mcgrath D.E."/>
            <person name="Sieber C.M.K."/>
            <person name="Emerson J.B."/>
            <person name="Anantharaman K."/>
            <person name="Thomas B.C."/>
            <person name="Malmstrom R."/>
            <person name="Stieglmeier M."/>
            <person name="Klingl A."/>
            <person name="Woyke T."/>
            <person name="Ryan C.M."/>
            <person name="Banfield J.F."/>
        </authorList>
    </citation>
    <scope>NUCLEOTIDE SEQUENCE [LARGE SCALE GENOMIC DNA]</scope>
</reference>
<comment type="caution">
    <text evidence="7">The sequence shown here is derived from an EMBL/GenBank/DDBJ whole genome shotgun (WGS) entry which is preliminary data.</text>
</comment>
<dbReference type="Pfam" id="PF00483">
    <property type="entry name" value="NTP_transferase"/>
    <property type="match status" value="1"/>
</dbReference>
<dbReference type="AlphaFoldDB" id="A0A2H0W7W1"/>
<protein>
    <recommendedName>
        <fullName evidence="2">UTP--glucose-1-phosphate uridylyltransferase</fullName>
        <ecNumber evidence="2">2.7.7.9</ecNumber>
    </recommendedName>
</protein>
<sequence length="292" mass="32729">MKKIRKAVIPAAGYGTRFLPETKAMPKEMLPVVDKPVIQYVVEDLVEAGIEQIIIITGWHKRAIEDHFDRHLELENKLKTAGKIEQLDQIRKISDMAEFVYVRQKEMRGNGDAILTAKNIVGDEPFVVCWGDEIMQGTPNKTTQLIDAYNKYGGVIMGSIKTTKPEDRKKYGFARGPEVEPGVVRIEELIEKPGEKGADMNLATLGGFVFSPEIFQALESCEVAEGDELVYIDGINVLRKQGIDAYAVEIKGGKYYDCGNVTQYLKTNIELALKRPGIGDEMREFIQQITKS</sequence>
<dbReference type="PANTHER" id="PTHR43197">
    <property type="entry name" value="UTP--GLUCOSE-1-PHOSPHATE URIDYLYLTRANSFERASE"/>
    <property type="match status" value="1"/>
</dbReference>
<feature type="domain" description="Nucleotidyl transferase" evidence="6">
    <location>
        <begin position="6"/>
        <end position="269"/>
    </location>
</feature>
<dbReference type="Gene3D" id="3.90.550.10">
    <property type="entry name" value="Spore Coat Polysaccharide Biosynthesis Protein SpsA, Chain A"/>
    <property type="match status" value="1"/>
</dbReference>